<dbReference type="Gene3D" id="3.20.20.190">
    <property type="entry name" value="Phosphatidylinositol (PI) phosphodiesterase"/>
    <property type="match status" value="1"/>
</dbReference>
<reference evidence="2" key="1">
    <citation type="submission" date="2021-12" db="EMBL/GenBank/DDBJ databases">
        <title>Enterovibrio ZSDZ35 sp. nov. and Enterovibrio ZSDZ42 sp. nov., isolated from coastal seawater in Qingdao.</title>
        <authorList>
            <person name="Zhang P."/>
        </authorList>
    </citation>
    <scope>NUCLEOTIDE SEQUENCE</scope>
    <source>
        <strain evidence="2">ZSDZ35</strain>
    </source>
</reference>
<comment type="caution">
    <text evidence="2">The sequence shown here is derived from an EMBL/GenBank/DDBJ whole genome shotgun (WGS) entry which is preliminary data.</text>
</comment>
<dbReference type="InterPro" id="IPR030395">
    <property type="entry name" value="GP_PDE_dom"/>
</dbReference>
<dbReference type="Pfam" id="PF03009">
    <property type="entry name" value="GDPD"/>
    <property type="match status" value="1"/>
</dbReference>
<feature type="domain" description="GP-PDE" evidence="1">
    <location>
        <begin position="75"/>
        <end position="366"/>
    </location>
</feature>
<dbReference type="Proteomes" id="UP001149821">
    <property type="component" value="Unassembled WGS sequence"/>
</dbReference>
<evidence type="ECO:0000259" key="1">
    <source>
        <dbReference type="PROSITE" id="PS51704"/>
    </source>
</evidence>
<gene>
    <name evidence="2" type="ORF">LRP49_04480</name>
</gene>
<evidence type="ECO:0000313" key="2">
    <source>
        <dbReference type="EMBL" id="MDD1780451.1"/>
    </source>
</evidence>
<dbReference type="InterPro" id="IPR017946">
    <property type="entry name" value="PLC-like_Pdiesterase_TIM-brl"/>
</dbReference>
<evidence type="ECO:0000313" key="3">
    <source>
        <dbReference type="Proteomes" id="UP001149821"/>
    </source>
</evidence>
<dbReference type="RefSeq" id="WP_274140511.1">
    <property type="nucleotide sequence ID" value="NZ_JAJUBB010000002.1"/>
</dbReference>
<proteinExistence type="predicted"/>
<dbReference type="EMBL" id="JAJUBB010000002">
    <property type="protein sequence ID" value="MDD1780451.1"/>
    <property type="molecule type" value="Genomic_DNA"/>
</dbReference>
<accession>A0ABT5QJI5</accession>
<dbReference type="SUPFAM" id="SSF51695">
    <property type="entry name" value="PLC-like phosphodiesterases"/>
    <property type="match status" value="1"/>
</dbReference>
<organism evidence="2 3">
    <name type="scientific">Enterovibrio qingdaonensis</name>
    <dbReference type="NCBI Taxonomy" id="2899818"/>
    <lineage>
        <taxon>Bacteria</taxon>
        <taxon>Pseudomonadati</taxon>
        <taxon>Pseudomonadota</taxon>
        <taxon>Gammaproteobacteria</taxon>
        <taxon>Vibrionales</taxon>
        <taxon>Vibrionaceae</taxon>
        <taxon>Enterovibrio</taxon>
    </lineage>
</organism>
<protein>
    <recommendedName>
        <fullName evidence="1">GP-PDE domain-containing protein</fullName>
    </recommendedName>
</protein>
<sequence>MGATLAGCAGGSSVTLANDPVGALSHFPNDAEGKLGRNLEYSENELIDIQHALADRNLYLTLGGDIGFFDQNCPVNVSAHRGDFRQTENSVASLEGAILNGYEEAELDVQANRDGSWVAYHDAYTGKAVGRWDGKRYRISTMSNSDWIKNRVRDTEGNLTEESPIFASGMINTWSNAIPGQTLNIEIKGDPSHDDLRYLNNIARWQLEEGSYYFSSMEIEHLEYLRKLNPNAMMAYLWDPDPQSIEIAKRDLRRAVKSDVLYQRNRRYIDLADDYSRRRYKNDAKLSAAEVRQKLGPNSGLYVDIRSFERHPTIEKRAREQGLKLATYTINSDEYHRERLAYLAKSGRALPDTVIVDSTKFATCIGLEPELVAKKGEYRANTELGQMISKLPNDADFSQLELQKSYMADDHYLSYTQQVRSIYATEKVAPRAKSKHQGYTEVIIKDVEMDVLVEPIIINLPD</sequence>
<dbReference type="PANTHER" id="PTHR46211">
    <property type="entry name" value="GLYCEROPHOSPHORYL DIESTER PHOSPHODIESTERASE"/>
    <property type="match status" value="1"/>
</dbReference>
<keyword evidence="3" id="KW-1185">Reference proteome</keyword>
<dbReference type="PANTHER" id="PTHR46211:SF14">
    <property type="entry name" value="GLYCEROPHOSPHODIESTER PHOSPHODIESTERASE"/>
    <property type="match status" value="1"/>
</dbReference>
<name>A0ABT5QJI5_9GAMM</name>
<dbReference type="PROSITE" id="PS51704">
    <property type="entry name" value="GP_PDE"/>
    <property type="match status" value="1"/>
</dbReference>